<reference evidence="4 5" key="1">
    <citation type="submission" date="2017-05" db="EMBL/GenBank/DDBJ databases">
        <title>PacBio assembly of a Plasmodium knowlesi genome sequence with Hi-C correction and manual annotation of the SICAvar gene family.</title>
        <authorList>
            <person name="Lapp S.A."/>
            <person name="Geraldo J.A."/>
            <person name="Chien J.-T."/>
            <person name="Ay F."/>
            <person name="Pakala S.B."/>
            <person name="Batugedara G."/>
            <person name="Humphrey J.C."/>
            <person name="Debarry J.D."/>
            <person name="Le Roch K.G."/>
            <person name="Galinski M.R."/>
            <person name="Kissinger J.C."/>
        </authorList>
    </citation>
    <scope>NUCLEOTIDE SEQUENCE [LARGE SCALE GENOMIC DNA]</scope>
    <source>
        <strain evidence="5">Malayan Strain Pk1 (A+)</strain>
    </source>
</reference>
<keyword evidence="2" id="KW-0472">Membrane</keyword>
<keyword evidence="2" id="KW-0812">Transmembrane</keyword>
<dbReference type="VEuPathDB" id="PlasmoDB:PKA1H_130029200"/>
<comment type="caution">
    <text evidence="4">The sequence shown here is derived from an EMBL/GenBank/DDBJ whole genome shotgun (WGS) entry which is preliminary data.</text>
</comment>
<evidence type="ECO:0000256" key="1">
    <source>
        <dbReference type="SAM" id="MobiDB-lite"/>
    </source>
</evidence>
<dbReference type="EMBL" id="NETL01000018">
    <property type="protein sequence ID" value="OTN67953.1"/>
    <property type="molecule type" value="Genomic_DNA"/>
</dbReference>
<dbReference type="OrthoDB" id="371770at2759"/>
<sequence>MEVAHDESDCAVLDALISAVSTRIGSSNSAVNFDGNISYFPATIYLSILVVFLKNVYSFLSKKSNRLSIEWNKGQEDKENHDENEDDDDDEDDEKDAEYYDASDREDSPKEQLKKDKENEKRITEARGKVKEMITEGDNQKNNEVLKNLEGMTEEELEKWKNEEWKKFMVNIEEEWQLLNLWIEEERKNWIDSKDKELEDWMNKMENKWMDIDNINKEYQWTFIKSSLKGDDQGQIKEQIKHELKNFIYRDWKKWLGDNESYLNTWLVKQWIQWKNNKIIKYLTVEWKHEEDEYWNNWEKTETWKWLNFSKRRNWQTWKNRVTKEKEEWENWVKIKEELVIYNKYKKLTLWVKRKKPSINQWIESLADKCINDTRWNTWINEKYNQLVQKHNMEEEKEINEKIENRKNRKASGYISLKNKLQSVKEEKENDHTV</sequence>
<name>A0A1Y3DT51_PLAKN</name>
<evidence type="ECO:0000259" key="3">
    <source>
        <dbReference type="Pfam" id="PF12319"/>
    </source>
</evidence>
<dbReference type="VEuPathDB" id="PlasmoDB:PKNOH_S04340500"/>
<dbReference type="InterPro" id="IPR022089">
    <property type="entry name" value="Plasmodium-antigen_C"/>
</dbReference>
<gene>
    <name evidence="4" type="ORF">PKNOH_S04340500</name>
</gene>
<dbReference type="Proteomes" id="UP000195012">
    <property type="component" value="Unassembled WGS sequence"/>
</dbReference>
<dbReference type="Pfam" id="PF12319">
    <property type="entry name" value="TryThrA_C"/>
    <property type="match status" value="1"/>
</dbReference>
<evidence type="ECO:0000256" key="2">
    <source>
        <dbReference type="SAM" id="Phobius"/>
    </source>
</evidence>
<feature type="region of interest" description="Disordered" evidence="1">
    <location>
        <begin position="74"/>
        <end position="122"/>
    </location>
</feature>
<feature type="domain" description="Tryptophan/threonine-rich plasmodium antigen C-terminal" evidence="3">
    <location>
        <begin position="164"/>
        <end position="379"/>
    </location>
</feature>
<organism evidence="4 5">
    <name type="scientific">Plasmodium knowlesi</name>
    <dbReference type="NCBI Taxonomy" id="5850"/>
    <lineage>
        <taxon>Eukaryota</taxon>
        <taxon>Sar</taxon>
        <taxon>Alveolata</taxon>
        <taxon>Apicomplexa</taxon>
        <taxon>Aconoidasida</taxon>
        <taxon>Haemosporida</taxon>
        <taxon>Plasmodiidae</taxon>
        <taxon>Plasmodium</taxon>
        <taxon>Plasmodium (Plasmodium)</taxon>
    </lineage>
</organism>
<dbReference type="VEuPathDB" id="PlasmoDB:PKNH_1324300"/>
<feature type="compositionally biased region" description="Acidic residues" evidence="1">
    <location>
        <begin position="82"/>
        <end position="101"/>
    </location>
</feature>
<accession>A0A1Y3DT51</accession>
<feature type="compositionally biased region" description="Basic and acidic residues" evidence="1">
    <location>
        <begin position="102"/>
        <end position="122"/>
    </location>
</feature>
<proteinExistence type="predicted"/>
<feature type="transmembrane region" description="Helical" evidence="2">
    <location>
        <begin position="37"/>
        <end position="57"/>
    </location>
</feature>
<keyword evidence="2" id="KW-1133">Transmembrane helix</keyword>
<protein>
    <submittedName>
        <fullName evidence="4">Putative Tryptophan/threonine-rich antigen</fullName>
    </submittedName>
</protein>
<dbReference type="AlphaFoldDB" id="A0A1Y3DT51"/>
<dbReference type="eggNOG" id="ENOG502TMYB">
    <property type="taxonomic scope" value="Eukaryota"/>
</dbReference>
<evidence type="ECO:0000313" key="4">
    <source>
        <dbReference type="EMBL" id="OTN67953.1"/>
    </source>
</evidence>
<evidence type="ECO:0000313" key="5">
    <source>
        <dbReference type="Proteomes" id="UP000195012"/>
    </source>
</evidence>